<name>A0ABU5TVF5_9CYAN</name>
<protein>
    <submittedName>
        <fullName evidence="7">NAD(P)/FAD-dependent oxidoreductase</fullName>
        <ecNumber evidence="7">1.6.5.-</ecNumber>
    </submittedName>
</protein>
<keyword evidence="3" id="KW-0285">Flavoprotein</keyword>
<evidence type="ECO:0000259" key="6">
    <source>
        <dbReference type="Pfam" id="PF07992"/>
    </source>
</evidence>
<evidence type="ECO:0000256" key="3">
    <source>
        <dbReference type="ARBA" id="ARBA00022630"/>
    </source>
</evidence>
<dbReference type="EMBL" id="JAYGHT010000017">
    <property type="protein sequence ID" value="MEA5518882.1"/>
    <property type="molecule type" value="Genomic_DNA"/>
</dbReference>
<dbReference type="PANTHER" id="PTHR42913">
    <property type="entry name" value="APOPTOSIS-INDUCING FACTOR 1"/>
    <property type="match status" value="1"/>
</dbReference>
<comment type="caution">
    <text evidence="7">The sequence shown here is derived from an EMBL/GenBank/DDBJ whole genome shotgun (WGS) entry which is preliminary data.</text>
</comment>
<comment type="similarity">
    <text evidence="2">Belongs to the NADH dehydrogenase family.</text>
</comment>
<dbReference type="GO" id="GO:0016491">
    <property type="term" value="F:oxidoreductase activity"/>
    <property type="evidence" value="ECO:0007669"/>
    <property type="project" value="UniProtKB-KW"/>
</dbReference>
<dbReference type="InterPro" id="IPR051169">
    <property type="entry name" value="NADH-Q_oxidoreductase"/>
</dbReference>
<keyword evidence="4" id="KW-0274">FAD</keyword>
<dbReference type="SUPFAM" id="SSF51905">
    <property type="entry name" value="FAD/NAD(P)-binding domain"/>
    <property type="match status" value="2"/>
</dbReference>
<accession>A0ABU5TVF5</accession>
<dbReference type="PRINTS" id="PR00368">
    <property type="entry name" value="FADPNR"/>
</dbReference>
<dbReference type="Gene3D" id="3.50.50.100">
    <property type="match status" value="1"/>
</dbReference>
<dbReference type="PANTHER" id="PTHR42913:SF3">
    <property type="entry name" value="64 KDA MITOCHONDRIAL NADH DEHYDROGENASE (EUROFUNG)"/>
    <property type="match status" value="1"/>
</dbReference>
<comment type="cofactor">
    <cofactor evidence="1">
        <name>FAD</name>
        <dbReference type="ChEBI" id="CHEBI:57692"/>
    </cofactor>
</comment>
<dbReference type="RefSeq" id="WP_323275749.1">
    <property type="nucleotide sequence ID" value="NZ_JAYGHT010000017.1"/>
</dbReference>
<evidence type="ECO:0000313" key="7">
    <source>
        <dbReference type="EMBL" id="MEA5518882.1"/>
    </source>
</evidence>
<keyword evidence="8" id="KW-1185">Reference proteome</keyword>
<gene>
    <name evidence="7" type="ORF">VB854_07970</name>
</gene>
<evidence type="ECO:0000256" key="5">
    <source>
        <dbReference type="ARBA" id="ARBA00023002"/>
    </source>
</evidence>
<dbReference type="InterPro" id="IPR023753">
    <property type="entry name" value="FAD/NAD-binding_dom"/>
</dbReference>
<feature type="domain" description="FAD/NAD(P)-binding" evidence="6">
    <location>
        <begin position="16"/>
        <end position="338"/>
    </location>
</feature>
<evidence type="ECO:0000256" key="1">
    <source>
        <dbReference type="ARBA" id="ARBA00001974"/>
    </source>
</evidence>
<dbReference type="Proteomes" id="UP001301728">
    <property type="component" value="Unassembled WGS sequence"/>
</dbReference>
<dbReference type="InterPro" id="IPR036188">
    <property type="entry name" value="FAD/NAD-bd_sf"/>
</dbReference>
<evidence type="ECO:0000256" key="4">
    <source>
        <dbReference type="ARBA" id="ARBA00022827"/>
    </source>
</evidence>
<keyword evidence="5 7" id="KW-0560">Oxidoreductase</keyword>
<evidence type="ECO:0000256" key="2">
    <source>
        <dbReference type="ARBA" id="ARBA00005272"/>
    </source>
</evidence>
<organism evidence="7 8">
    <name type="scientific">Limnoraphis robusta CCNP1315</name>
    <dbReference type="NCBI Taxonomy" id="3110306"/>
    <lineage>
        <taxon>Bacteria</taxon>
        <taxon>Bacillati</taxon>
        <taxon>Cyanobacteriota</taxon>
        <taxon>Cyanophyceae</taxon>
        <taxon>Oscillatoriophycideae</taxon>
        <taxon>Oscillatoriales</taxon>
        <taxon>Sirenicapillariaceae</taxon>
        <taxon>Limnoraphis</taxon>
    </lineage>
</organism>
<evidence type="ECO:0000313" key="8">
    <source>
        <dbReference type="Proteomes" id="UP001301728"/>
    </source>
</evidence>
<reference evidence="7 8" key="1">
    <citation type="submission" date="2023-12" db="EMBL/GenBank/DDBJ databases">
        <title>Baltic Sea Cyanobacteria.</title>
        <authorList>
            <person name="Delbaje E."/>
            <person name="Fewer D.P."/>
            <person name="Shishido T.K."/>
        </authorList>
    </citation>
    <scope>NUCLEOTIDE SEQUENCE [LARGE SCALE GENOMIC DNA]</scope>
    <source>
        <strain evidence="7 8">CCNP 1315</strain>
    </source>
</reference>
<dbReference type="EC" id="1.6.5.-" evidence="7"/>
<proteinExistence type="inferred from homology"/>
<dbReference type="Pfam" id="PF07992">
    <property type="entry name" value="Pyr_redox_2"/>
    <property type="match status" value="1"/>
</dbReference>
<sequence>MMINSNDNSRKSEHYTTAIVGAGFTGLFTALHLCHHNYSRPTVLIDPKERFVFKPLLYEVLSGEMEVDQVLPRYEELLDCGNITYIQGSVEEIDLQKRQLKLSSGLGYSYENLVLGLGSVASYFGIEGAKENTLAFRDGEDAIALRNHLRQRLQLATQTEDEMIRNQLLTVAVVGAGPSGIEIASTLADWLPEWYRQLGGNPSEVRVIILDMVSEILTGDINVHLREKAQAALKQRVVPVEVQLEAKVSRVSPQYVEYQQNNQQQKLATETVIWTAGNAVHPLSKTLQISSEQRDKQSRLRVTPTLQLREFPEVFVGGDSAVLDEALPPTAQVAYQQGIAIANNLMALAANEPLEPSQIKLRGTLLKLGLEVAAANLFERFLIAGQPAHLIRQGTYLELLPTPIHNFKATVDWIMDEIFNDHAPPSPSKQKVSR</sequence>